<organism evidence="3 4">
    <name type="scientific">Blastomyces parvus</name>
    <dbReference type="NCBI Taxonomy" id="2060905"/>
    <lineage>
        <taxon>Eukaryota</taxon>
        <taxon>Fungi</taxon>
        <taxon>Dikarya</taxon>
        <taxon>Ascomycota</taxon>
        <taxon>Pezizomycotina</taxon>
        <taxon>Eurotiomycetes</taxon>
        <taxon>Eurotiomycetidae</taxon>
        <taxon>Onygenales</taxon>
        <taxon>Ajellomycetaceae</taxon>
        <taxon>Blastomyces</taxon>
    </lineage>
</organism>
<proteinExistence type="predicted"/>
<evidence type="ECO:0000313" key="3">
    <source>
        <dbReference type="EMBL" id="PGH10349.1"/>
    </source>
</evidence>
<sequence length="693" mass="74665">MGGVLSTDGQRASSVEELSQRLAHRFATKCFTPLELTHLKDNFFLRALDQRGIRYWNEEILSDFLGIPDGAGSAATATSDGSLDAGPVIFRMVSYLGAFPFQNTMAPTVLTFEAMIKVVVLLTERYGKILKRGKKDRIKLLFGSLADVGRRDIITQLKEAAEDSLESIGVPDPNGGNAFTHNAGFLIDQAVNDGEDDDDDDDLALAALESLDAIEVFKQDQRIDKTVYESKISLTTFRRLLTLLIVTAPLRPLGTVSKYTTGLSKPSLDTVHEQVDSILAALGSEEAEHGIGYRSFSELISTSLPYLFDPLTPLFEHLLFSKNLDLSRKRDSETSNGQANKSAPTPPSTPPASPPLSPVISTSGFNSSILNPAILSHLSFFISTSPHIPNIFRNRTHLHPVFSSAEHGESLTSFSHHVMTWQAPTIILIRGAVTSENNEEQMTTVGAYLPQPWKQSSSYSSRRSSEGLHPSTLPCLFEISPVHTVLQGSPSLQSLKSNMPVSHFSTKTGIAIGCIIPPTSRKSLGSNLHPKPTGGGSLLIDPALENATFVVSDGLNGEGVFLPPGVSPSGTTSTGNTSTKTPSSTSPTASAASISASNHNTTKSISIYNLEVWGIIPSQSLATQYDGSGSPIEKQDVIALQRAQWNFEAREAERRQVINMKVGGGESEAQTGRALLEMAGIIGDSQYSAHPHR</sequence>
<evidence type="ECO:0000313" key="4">
    <source>
        <dbReference type="Proteomes" id="UP000224080"/>
    </source>
</evidence>
<gene>
    <name evidence="3" type="ORF">GX51_00106</name>
</gene>
<dbReference type="InterPro" id="IPR006571">
    <property type="entry name" value="TLDc_dom"/>
</dbReference>
<feature type="compositionally biased region" description="Pro residues" evidence="1">
    <location>
        <begin position="344"/>
        <end position="357"/>
    </location>
</feature>
<feature type="region of interest" description="Disordered" evidence="1">
    <location>
        <begin position="329"/>
        <end position="358"/>
    </location>
</feature>
<dbReference type="Pfam" id="PF07534">
    <property type="entry name" value="TLD"/>
    <property type="match status" value="1"/>
</dbReference>
<dbReference type="EMBL" id="PDNC01000001">
    <property type="protein sequence ID" value="PGH10349.1"/>
    <property type="molecule type" value="Genomic_DNA"/>
</dbReference>
<evidence type="ECO:0000259" key="2">
    <source>
        <dbReference type="PROSITE" id="PS51886"/>
    </source>
</evidence>
<feature type="region of interest" description="Disordered" evidence="1">
    <location>
        <begin position="561"/>
        <end position="596"/>
    </location>
</feature>
<evidence type="ECO:0000256" key="1">
    <source>
        <dbReference type="SAM" id="MobiDB-lite"/>
    </source>
</evidence>
<dbReference type="Proteomes" id="UP000224080">
    <property type="component" value="Unassembled WGS sequence"/>
</dbReference>
<reference evidence="3 4" key="1">
    <citation type="submission" date="2017-10" db="EMBL/GenBank/DDBJ databases">
        <title>Comparative genomics in systemic dimorphic fungi from Ajellomycetaceae.</title>
        <authorList>
            <person name="Munoz J.F."/>
            <person name="Mcewen J.G."/>
            <person name="Clay O.K."/>
            <person name="Cuomo C.A."/>
        </authorList>
    </citation>
    <scope>NUCLEOTIDE SEQUENCE [LARGE SCALE GENOMIC DNA]</scope>
    <source>
        <strain evidence="3 4">UAMH130</strain>
    </source>
</reference>
<dbReference type="SMART" id="SM00584">
    <property type="entry name" value="TLDc"/>
    <property type="match status" value="1"/>
</dbReference>
<dbReference type="PROSITE" id="PS51886">
    <property type="entry name" value="TLDC"/>
    <property type="match status" value="1"/>
</dbReference>
<keyword evidence="4" id="KW-1185">Reference proteome</keyword>
<name>A0A2B7XN05_9EURO</name>
<dbReference type="AlphaFoldDB" id="A0A2B7XN05"/>
<comment type="caution">
    <text evidence="3">The sequence shown here is derived from an EMBL/GenBank/DDBJ whole genome shotgun (WGS) entry which is preliminary data.</text>
</comment>
<feature type="compositionally biased region" description="Low complexity" evidence="1">
    <location>
        <begin position="563"/>
        <end position="596"/>
    </location>
</feature>
<dbReference type="STRING" id="2060905.A0A2B7XN05"/>
<accession>A0A2B7XN05</accession>
<feature type="domain" description="TLDc" evidence="2">
    <location>
        <begin position="368"/>
        <end position="616"/>
    </location>
</feature>
<dbReference type="OrthoDB" id="289228at2759"/>
<protein>
    <recommendedName>
        <fullName evidence="2">TLDc domain-containing protein</fullName>
    </recommendedName>
</protein>